<comment type="similarity">
    <text evidence="8 10">Belongs to the adenylosuccinate synthetase family.</text>
</comment>
<comment type="cofactor">
    <cofactor evidence="8">
        <name>Mg(2+)</name>
        <dbReference type="ChEBI" id="CHEBI:18420"/>
    </cofactor>
    <text evidence="8">Binds 1 Mg(2+) ion per subunit.</text>
</comment>
<evidence type="ECO:0000256" key="4">
    <source>
        <dbReference type="ARBA" id="ARBA00022741"/>
    </source>
</evidence>
<dbReference type="PROSITE" id="PS01266">
    <property type="entry name" value="ADENYLOSUCCIN_SYN_1"/>
    <property type="match status" value="1"/>
</dbReference>
<evidence type="ECO:0000256" key="9">
    <source>
        <dbReference type="PROSITE-ProRule" id="PRU10134"/>
    </source>
</evidence>
<keyword evidence="4 8" id="KW-0547">Nucleotide-binding</keyword>
<accession>A0A1G2LST6</accession>
<dbReference type="InterPro" id="IPR042110">
    <property type="entry name" value="Adenylosuccinate_synth_dom2"/>
</dbReference>
<keyword evidence="6 8" id="KW-0460">Magnesium</keyword>
<evidence type="ECO:0000256" key="6">
    <source>
        <dbReference type="ARBA" id="ARBA00022842"/>
    </source>
</evidence>
<feature type="active site" description="Proton acceptor" evidence="8">
    <location>
        <position position="13"/>
    </location>
</feature>
<sequence>MAVTIVVGTQWGDEGKGKIVDMLAQEADVVVRFNGGNNAGHTIIDPERGKFALHLVPAGIFNPNTLCLIGRGVVVHPPTLLEEMKELESKGVSLKNLKISPFAHLIMPWHLAEDAAGEKGMKIGTTLRGIGPCYQDKAGRWRAIQVGDMLDKKHFLEVLEKISVLKRKELLAKYGKGSGISSFEKIRKEYFDAREIMFEHIDDTDKIVKQALAKKEHILLEGAQGTLLDIDYGTYPFVTSSNTTSIAACFLTVINPKDVTRIVGLVKAYPTRVGTGPFPTKLNAKDDEKLRQFGKEFGATTGRPRMCGWMDLPLLKYAAEVNHLTEIALTKMDILGLMPEIKACVAYKGIGGEIGAREFFNLSRMKPEYKNFSGWGNLEGCRFKDELPGEALRYISAIEKFVKVPIRYISIGAERKDIIAL</sequence>
<feature type="active site" evidence="9">
    <location>
        <position position="137"/>
    </location>
</feature>
<dbReference type="Proteomes" id="UP000177171">
    <property type="component" value="Unassembled WGS sequence"/>
</dbReference>
<evidence type="ECO:0000256" key="7">
    <source>
        <dbReference type="ARBA" id="ARBA00023134"/>
    </source>
</evidence>
<keyword evidence="5 8" id="KW-0658">Purine biosynthesis</keyword>
<comment type="function">
    <text evidence="8">Plays an important role in the de novo pathway of purine nucleotide biosynthesis. Catalyzes the first committed step in the biosynthesis of AMP from IMP.</text>
</comment>
<dbReference type="GO" id="GO:0005525">
    <property type="term" value="F:GTP binding"/>
    <property type="evidence" value="ECO:0007669"/>
    <property type="project" value="UniProtKB-UniRule"/>
</dbReference>
<dbReference type="Gene3D" id="1.10.300.10">
    <property type="entry name" value="Adenylosuccinate Synthetase, subunit A, domain 2"/>
    <property type="match status" value="1"/>
</dbReference>
<dbReference type="FunFam" id="3.90.170.10:FF:000001">
    <property type="entry name" value="Adenylosuccinate synthetase"/>
    <property type="match status" value="1"/>
</dbReference>
<comment type="subcellular location">
    <subcellularLocation>
        <location evidence="8">Cytoplasm</location>
    </subcellularLocation>
</comment>
<dbReference type="Gene3D" id="3.90.170.10">
    <property type="entry name" value="Adenylosuccinate Synthetase, subunit A, domain 3"/>
    <property type="match status" value="1"/>
</dbReference>
<feature type="binding site" description="in other chain" evidence="8">
    <location>
        <begin position="13"/>
        <end position="16"/>
    </location>
    <ligand>
        <name>IMP</name>
        <dbReference type="ChEBI" id="CHEBI:58053"/>
        <note>ligand shared between dimeric partners</note>
    </ligand>
</feature>
<dbReference type="GO" id="GO:0044208">
    <property type="term" value="P:'de novo' AMP biosynthetic process"/>
    <property type="evidence" value="ECO:0007669"/>
    <property type="project" value="UniProtKB-UniRule"/>
</dbReference>
<dbReference type="CDD" id="cd03108">
    <property type="entry name" value="AdSS"/>
    <property type="match status" value="1"/>
</dbReference>
<dbReference type="PROSITE" id="PS00513">
    <property type="entry name" value="ADENYLOSUCCIN_SYN_2"/>
    <property type="match status" value="1"/>
</dbReference>
<evidence type="ECO:0000313" key="12">
    <source>
        <dbReference type="Proteomes" id="UP000177171"/>
    </source>
</evidence>
<dbReference type="EC" id="6.3.4.4" evidence="8 10"/>
<feature type="binding site" evidence="8">
    <location>
        <begin position="331"/>
        <end position="333"/>
    </location>
    <ligand>
        <name>GTP</name>
        <dbReference type="ChEBI" id="CHEBI:37565"/>
    </ligand>
</feature>
<evidence type="ECO:0000256" key="10">
    <source>
        <dbReference type="RuleBase" id="RU000520"/>
    </source>
</evidence>
<dbReference type="InterPro" id="IPR033128">
    <property type="entry name" value="Adenylosuccin_syn_Lys_AS"/>
</dbReference>
<feature type="binding site" description="in other chain" evidence="8">
    <location>
        <position position="224"/>
    </location>
    <ligand>
        <name>IMP</name>
        <dbReference type="ChEBI" id="CHEBI:58053"/>
        <note>ligand shared between dimeric partners</note>
    </ligand>
</feature>
<feature type="binding site" evidence="8">
    <location>
        <position position="305"/>
    </location>
    <ligand>
        <name>GTP</name>
        <dbReference type="ChEBI" id="CHEBI:37565"/>
    </ligand>
</feature>
<feature type="binding site" evidence="8">
    <location>
        <position position="40"/>
    </location>
    <ligand>
        <name>Mg(2+)</name>
        <dbReference type="ChEBI" id="CHEBI:18420"/>
    </ligand>
</feature>
<keyword evidence="3 8" id="KW-0479">Metal-binding</keyword>
<keyword evidence="7 8" id="KW-0342">GTP-binding</keyword>
<keyword evidence="8" id="KW-0963">Cytoplasm</keyword>
<keyword evidence="2 8" id="KW-0436">Ligase</keyword>
<dbReference type="GO" id="GO:0004019">
    <property type="term" value="F:adenylosuccinate synthase activity"/>
    <property type="evidence" value="ECO:0007669"/>
    <property type="project" value="UniProtKB-UniRule"/>
</dbReference>
<dbReference type="InterPro" id="IPR042111">
    <property type="entry name" value="Adenylosuccinate_synth_dom3"/>
</dbReference>
<feature type="binding site" evidence="8">
    <location>
        <begin position="299"/>
        <end position="305"/>
    </location>
    <ligand>
        <name>substrate</name>
    </ligand>
</feature>
<feature type="binding site" evidence="8">
    <location>
        <position position="13"/>
    </location>
    <ligand>
        <name>Mg(2+)</name>
        <dbReference type="ChEBI" id="CHEBI:18420"/>
    </ligand>
</feature>
<gene>
    <name evidence="8" type="primary">purA</name>
    <name evidence="11" type="ORF">A3G49_05425</name>
</gene>
<dbReference type="GO" id="GO:0005737">
    <property type="term" value="C:cytoplasm"/>
    <property type="evidence" value="ECO:0007669"/>
    <property type="project" value="UniProtKB-SubCell"/>
</dbReference>
<dbReference type="InterPro" id="IPR042109">
    <property type="entry name" value="Adenylosuccinate_synth_dom1"/>
</dbReference>
<feature type="binding site" description="in other chain" evidence="8">
    <location>
        <position position="126"/>
    </location>
    <ligand>
        <name>IMP</name>
        <dbReference type="ChEBI" id="CHEBI:58053"/>
        <note>ligand shared between dimeric partners</note>
    </ligand>
</feature>
<dbReference type="EMBL" id="MHQY01000005">
    <property type="protein sequence ID" value="OHA14603.1"/>
    <property type="molecule type" value="Genomic_DNA"/>
</dbReference>
<evidence type="ECO:0000256" key="2">
    <source>
        <dbReference type="ARBA" id="ARBA00022598"/>
    </source>
</evidence>
<dbReference type="InterPro" id="IPR001114">
    <property type="entry name" value="Adenylosuccinate_synthetase"/>
</dbReference>
<proteinExistence type="inferred from homology"/>
<dbReference type="NCBIfam" id="NF002223">
    <property type="entry name" value="PRK01117.1"/>
    <property type="match status" value="1"/>
</dbReference>
<name>A0A1G2LST6_9BACT</name>
<feature type="binding site" description="in other chain" evidence="8">
    <location>
        <position position="303"/>
    </location>
    <ligand>
        <name>IMP</name>
        <dbReference type="ChEBI" id="CHEBI:58053"/>
        <note>ligand shared between dimeric partners</note>
    </ligand>
</feature>
<dbReference type="NCBIfam" id="TIGR00184">
    <property type="entry name" value="purA"/>
    <property type="match status" value="1"/>
</dbReference>
<dbReference type="PANTHER" id="PTHR11846">
    <property type="entry name" value="ADENYLOSUCCINATE SYNTHETASE"/>
    <property type="match status" value="1"/>
</dbReference>
<dbReference type="AlphaFoldDB" id="A0A1G2LST6"/>
<feature type="binding site" evidence="8">
    <location>
        <begin position="410"/>
        <end position="412"/>
    </location>
    <ligand>
        <name>GTP</name>
        <dbReference type="ChEBI" id="CHEBI:37565"/>
    </ligand>
</feature>
<comment type="pathway">
    <text evidence="8 10">Purine metabolism; AMP biosynthesis via de novo pathway; AMP from IMP: step 1/2.</text>
</comment>
<evidence type="ECO:0000256" key="3">
    <source>
        <dbReference type="ARBA" id="ARBA00022723"/>
    </source>
</evidence>
<evidence type="ECO:0000256" key="8">
    <source>
        <dbReference type="HAMAP-Rule" id="MF_00011"/>
    </source>
</evidence>
<comment type="catalytic activity">
    <reaction evidence="8 10">
        <text>IMP + L-aspartate + GTP = N(6)-(1,2-dicarboxyethyl)-AMP + GDP + phosphate + 2 H(+)</text>
        <dbReference type="Rhea" id="RHEA:15753"/>
        <dbReference type="ChEBI" id="CHEBI:15378"/>
        <dbReference type="ChEBI" id="CHEBI:29991"/>
        <dbReference type="ChEBI" id="CHEBI:37565"/>
        <dbReference type="ChEBI" id="CHEBI:43474"/>
        <dbReference type="ChEBI" id="CHEBI:57567"/>
        <dbReference type="ChEBI" id="CHEBI:58053"/>
        <dbReference type="ChEBI" id="CHEBI:58189"/>
        <dbReference type="EC" id="6.3.4.4"/>
    </reaction>
</comment>
<organism evidence="11 12">
    <name type="scientific">Candidatus Sungbacteria bacterium RIFCSPLOWO2_12_FULL_41_11</name>
    <dbReference type="NCBI Taxonomy" id="1802286"/>
    <lineage>
        <taxon>Bacteria</taxon>
        <taxon>Candidatus Sungiibacteriota</taxon>
    </lineage>
</organism>
<dbReference type="InterPro" id="IPR018220">
    <property type="entry name" value="Adenylosuccin_syn_GTP-bd"/>
</dbReference>
<evidence type="ECO:0000256" key="5">
    <source>
        <dbReference type="ARBA" id="ARBA00022755"/>
    </source>
</evidence>
<dbReference type="Pfam" id="PF00709">
    <property type="entry name" value="Adenylsucc_synt"/>
    <property type="match status" value="1"/>
</dbReference>
<dbReference type="PANTHER" id="PTHR11846:SF0">
    <property type="entry name" value="ADENYLOSUCCINATE SYNTHETASE"/>
    <property type="match status" value="1"/>
</dbReference>
<dbReference type="SMART" id="SM00788">
    <property type="entry name" value="Adenylsucc_synt"/>
    <property type="match status" value="1"/>
</dbReference>
<protein>
    <recommendedName>
        <fullName evidence="8 10">Adenylosuccinate synthetase</fullName>
        <shortName evidence="8">AMPSase</shortName>
        <shortName evidence="8">AdSS</shortName>
        <ecNumber evidence="8 10">6.3.4.4</ecNumber>
    </recommendedName>
    <alternativeName>
        <fullName evidence="8">IMP--aspartate ligase</fullName>
    </alternativeName>
</protein>
<feature type="binding site" evidence="8">
    <location>
        <begin position="40"/>
        <end position="42"/>
    </location>
    <ligand>
        <name>GTP</name>
        <dbReference type="ChEBI" id="CHEBI:37565"/>
    </ligand>
</feature>
<feature type="binding site" evidence="8">
    <location>
        <position position="140"/>
    </location>
    <ligand>
        <name>IMP</name>
        <dbReference type="ChEBI" id="CHEBI:58053"/>
        <note>ligand shared between dimeric partners</note>
    </ligand>
</feature>
<feature type="binding site" description="in other chain" evidence="8">
    <location>
        <position position="239"/>
    </location>
    <ligand>
        <name>IMP</name>
        <dbReference type="ChEBI" id="CHEBI:58053"/>
        <note>ligand shared between dimeric partners</note>
    </ligand>
</feature>
<comment type="caution">
    <text evidence="11">The sequence shown here is derived from an EMBL/GenBank/DDBJ whole genome shotgun (WGS) entry which is preliminary data.</text>
</comment>
<feature type="binding site" description="in other chain" evidence="8">
    <location>
        <begin position="38"/>
        <end position="41"/>
    </location>
    <ligand>
        <name>IMP</name>
        <dbReference type="ChEBI" id="CHEBI:58053"/>
        <note>ligand shared between dimeric partners</note>
    </ligand>
</feature>
<feature type="active site" description="Proton donor" evidence="8">
    <location>
        <position position="41"/>
    </location>
</feature>
<comment type="subunit">
    <text evidence="1 8">Homodimer.</text>
</comment>
<dbReference type="Gene3D" id="3.40.440.10">
    <property type="entry name" value="Adenylosuccinate Synthetase, subunit A, domain 1"/>
    <property type="match status" value="1"/>
</dbReference>
<dbReference type="UniPathway" id="UPA00075">
    <property type="reaction ID" value="UER00335"/>
</dbReference>
<dbReference type="SUPFAM" id="SSF52540">
    <property type="entry name" value="P-loop containing nucleoside triphosphate hydrolases"/>
    <property type="match status" value="1"/>
</dbReference>
<dbReference type="GO" id="GO:0000287">
    <property type="term" value="F:magnesium ion binding"/>
    <property type="evidence" value="ECO:0007669"/>
    <property type="project" value="UniProtKB-UniRule"/>
</dbReference>
<dbReference type="InterPro" id="IPR027417">
    <property type="entry name" value="P-loop_NTPase"/>
</dbReference>
<feature type="binding site" evidence="8">
    <location>
        <begin position="12"/>
        <end position="18"/>
    </location>
    <ligand>
        <name>GTP</name>
        <dbReference type="ChEBI" id="CHEBI:37565"/>
    </ligand>
</feature>
<evidence type="ECO:0000256" key="1">
    <source>
        <dbReference type="ARBA" id="ARBA00011738"/>
    </source>
</evidence>
<evidence type="ECO:0000313" key="11">
    <source>
        <dbReference type="EMBL" id="OHA14603.1"/>
    </source>
</evidence>
<dbReference type="GO" id="GO:0046040">
    <property type="term" value="P:IMP metabolic process"/>
    <property type="evidence" value="ECO:0007669"/>
    <property type="project" value="TreeGrafter"/>
</dbReference>
<reference evidence="11 12" key="1">
    <citation type="journal article" date="2016" name="Nat. Commun.">
        <title>Thousands of microbial genomes shed light on interconnected biogeochemical processes in an aquifer system.</title>
        <authorList>
            <person name="Anantharaman K."/>
            <person name="Brown C.T."/>
            <person name="Hug L.A."/>
            <person name="Sharon I."/>
            <person name="Castelle C.J."/>
            <person name="Probst A.J."/>
            <person name="Thomas B.C."/>
            <person name="Singh A."/>
            <person name="Wilkins M.J."/>
            <person name="Karaoz U."/>
            <person name="Brodie E.L."/>
            <person name="Williams K.H."/>
            <person name="Hubbard S.S."/>
            <person name="Banfield J.F."/>
        </authorList>
    </citation>
    <scope>NUCLEOTIDE SEQUENCE [LARGE SCALE GENOMIC DNA]</scope>
</reference>
<dbReference type="HAMAP" id="MF_00011">
    <property type="entry name" value="Adenylosucc_synth"/>
    <property type="match status" value="1"/>
</dbReference>